<dbReference type="OrthoDB" id="3796452at2759"/>
<dbReference type="Proteomes" id="UP000800040">
    <property type="component" value="Unassembled WGS sequence"/>
</dbReference>
<sequence length="291" mass="33582">MAWLPSIFNRTSTAPMSQTLTVQGKRSPHKSFECRIGADAHGEEDPDWSDIDSDEHDTGAGSDDDGRPRDGSSVYLEEELMLLPYMPTLFSNDLPPCGPIPQLAYENTVRRLRKIWLQRANQSLVDIPILGICTWVLEDLEAEAEECPIDSQLCTKARTPWRREKVFKYEIRWARYFVREAKRFENKSTMTEQERDEQEFMDLLFLVPKELRIYIQDKANRKWVMDLWKEWHIKKRGTAPQNGSGLDAGGVKEKNEERKEDDARNEKGRVDGPAMLSNEPGSVEGDWEMTA</sequence>
<dbReference type="AlphaFoldDB" id="A0A6A5JYH5"/>
<gene>
    <name evidence="2" type="ORF">BDW02DRAFT_574020</name>
</gene>
<feature type="compositionally biased region" description="Acidic residues" evidence="1">
    <location>
        <begin position="44"/>
        <end position="55"/>
    </location>
</feature>
<feature type="compositionally biased region" description="Basic and acidic residues" evidence="1">
    <location>
        <begin position="30"/>
        <end position="43"/>
    </location>
</feature>
<feature type="compositionally biased region" description="Basic and acidic residues" evidence="1">
    <location>
        <begin position="250"/>
        <end position="270"/>
    </location>
</feature>
<name>A0A6A5JYH5_9PLEO</name>
<protein>
    <submittedName>
        <fullName evidence="2">Uncharacterized protein</fullName>
    </submittedName>
</protein>
<evidence type="ECO:0000256" key="1">
    <source>
        <dbReference type="SAM" id="MobiDB-lite"/>
    </source>
</evidence>
<dbReference type="EMBL" id="ML975446">
    <property type="protein sequence ID" value="KAF1829389.1"/>
    <property type="molecule type" value="Genomic_DNA"/>
</dbReference>
<reference evidence="2" key="1">
    <citation type="submission" date="2020-01" db="EMBL/GenBank/DDBJ databases">
        <authorList>
            <consortium name="DOE Joint Genome Institute"/>
            <person name="Haridas S."/>
            <person name="Albert R."/>
            <person name="Binder M."/>
            <person name="Bloem J."/>
            <person name="Labutti K."/>
            <person name="Salamov A."/>
            <person name="Andreopoulos B."/>
            <person name="Baker S.E."/>
            <person name="Barry K."/>
            <person name="Bills G."/>
            <person name="Bluhm B.H."/>
            <person name="Cannon C."/>
            <person name="Castanera R."/>
            <person name="Culley D.E."/>
            <person name="Daum C."/>
            <person name="Ezra D."/>
            <person name="Gonzalez J.B."/>
            <person name="Henrissat B."/>
            <person name="Kuo A."/>
            <person name="Liang C."/>
            <person name="Lipzen A."/>
            <person name="Lutzoni F."/>
            <person name="Magnuson J."/>
            <person name="Mondo S."/>
            <person name="Nolan M."/>
            <person name="Ohm R."/>
            <person name="Pangilinan J."/>
            <person name="Park H.-J."/>
            <person name="Ramirez L."/>
            <person name="Alfaro M."/>
            <person name="Sun H."/>
            <person name="Tritt A."/>
            <person name="Yoshinaga Y."/>
            <person name="Zwiers L.-H."/>
            <person name="Turgeon B.G."/>
            <person name="Goodwin S.B."/>
            <person name="Spatafora J.W."/>
            <person name="Crous P.W."/>
            <person name="Grigoriev I.V."/>
        </authorList>
    </citation>
    <scope>NUCLEOTIDE SEQUENCE</scope>
    <source>
        <strain evidence="2">P77</strain>
    </source>
</reference>
<evidence type="ECO:0000313" key="2">
    <source>
        <dbReference type="EMBL" id="KAF1829389.1"/>
    </source>
</evidence>
<feature type="region of interest" description="Disordered" evidence="1">
    <location>
        <begin position="238"/>
        <end position="291"/>
    </location>
</feature>
<keyword evidence="3" id="KW-1185">Reference proteome</keyword>
<feature type="region of interest" description="Disordered" evidence="1">
    <location>
        <begin position="19"/>
        <end position="71"/>
    </location>
</feature>
<accession>A0A6A5JYH5</accession>
<organism evidence="2 3">
    <name type="scientific">Decorospora gaudefroyi</name>
    <dbReference type="NCBI Taxonomy" id="184978"/>
    <lineage>
        <taxon>Eukaryota</taxon>
        <taxon>Fungi</taxon>
        <taxon>Dikarya</taxon>
        <taxon>Ascomycota</taxon>
        <taxon>Pezizomycotina</taxon>
        <taxon>Dothideomycetes</taxon>
        <taxon>Pleosporomycetidae</taxon>
        <taxon>Pleosporales</taxon>
        <taxon>Pleosporineae</taxon>
        <taxon>Pleosporaceae</taxon>
        <taxon>Decorospora</taxon>
    </lineage>
</organism>
<evidence type="ECO:0000313" key="3">
    <source>
        <dbReference type="Proteomes" id="UP000800040"/>
    </source>
</evidence>
<proteinExistence type="predicted"/>